<dbReference type="InterPro" id="IPR008551">
    <property type="entry name" value="TANGO2"/>
</dbReference>
<reference evidence="2 3" key="1">
    <citation type="submission" date="2016-10" db="EMBL/GenBank/DDBJ databases">
        <authorList>
            <person name="Varghese N."/>
        </authorList>
    </citation>
    <scope>NUCLEOTIDE SEQUENCE [LARGE SCALE GENOMIC DNA]</scope>
</reference>
<dbReference type="GO" id="GO:0009306">
    <property type="term" value="P:protein secretion"/>
    <property type="evidence" value="ECO:0007669"/>
    <property type="project" value="TreeGrafter"/>
</dbReference>
<dbReference type="GO" id="GO:0007030">
    <property type="term" value="P:Golgi organization"/>
    <property type="evidence" value="ECO:0007669"/>
    <property type="project" value="TreeGrafter"/>
</dbReference>
<feature type="region of interest" description="Disordered" evidence="1">
    <location>
        <begin position="134"/>
        <end position="164"/>
    </location>
</feature>
<name>A0A1Y6LAS8_ZYMTR</name>
<dbReference type="PANTHER" id="PTHR17985">
    <property type="entry name" value="SER/THR-RICH PROTEIN T10 IN DGCR REGION"/>
    <property type="match status" value="1"/>
</dbReference>
<evidence type="ECO:0000256" key="1">
    <source>
        <dbReference type="SAM" id="MobiDB-lite"/>
    </source>
</evidence>
<feature type="compositionally biased region" description="Polar residues" evidence="1">
    <location>
        <begin position="140"/>
        <end position="151"/>
    </location>
</feature>
<dbReference type="EMBL" id="LT882677">
    <property type="protein sequence ID" value="SMY21395.1"/>
    <property type="molecule type" value="Genomic_DNA"/>
</dbReference>
<dbReference type="GO" id="GO:0005794">
    <property type="term" value="C:Golgi apparatus"/>
    <property type="evidence" value="ECO:0007669"/>
    <property type="project" value="TreeGrafter"/>
</dbReference>
<evidence type="ECO:0000313" key="3">
    <source>
        <dbReference type="Proteomes" id="UP000215453"/>
    </source>
</evidence>
<gene>
    <name evidence="2" type="ORF">ZT1A5_G2833</name>
</gene>
<proteinExistence type="predicted"/>
<sequence length="336" mass="37819">MCISVFSTAHPEYPFIIISNRDEFITRPTKRADWWDSPNEHVLAGRDLKRVEKGTWLGITRQGRFAVLTNFREEGVDENGAKSRGGMINSYLTVPPGFEETDDEFVQRLLNDVGIHDVGGFTLLFGELRAPRSAGRSDSESLNDPSLSHNSELPGLAIVSNRTESPNELRRIGTHLGETHGLSNSHYGDNSWPKVVNGERLLKEAIAKNTSTDQSQNEFINSLFEILCVDEIPRRTSDESWDEYVRHMRNSIMIPAAKGAVKQQSSSMEPVSGRNDGPLTQGREEAYGTMKQTVILVSKDGKVVLVERTLYDDDGRPLEVGRQEQRVEFMIEAWKR</sequence>
<evidence type="ECO:0000313" key="2">
    <source>
        <dbReference type="EMBL" id="SMY21395.1"/>
    </source>
</evidence>
<protein>
    <submittedName>
        <fullName evidence="2">Uncharacterized protein</fullName>
    </submittedName>
</protein>
<dbReference type="PANTHER" id="PTHR17985:SF8">
    <property type="entry name" value="TRANSPORT AND GOLGI ORGANIZATION PROTEIN 2 HOMOLOG"/>
    <property type="match status" value="1"/>
</dbReference>
<dbReference type="AlphaFoldDB" id="A0A1Y6LAS8"/>
<organism evidence="2 3">
    <name type="scientific">Zymoseptoria tritici ST99CH_1A5</name>
    <dbReference type="NCBI Taxonomy" id="1276529"/>
    <lineage>
        <taxon>Eukaryota</taxon>
        <taxon>Fungi</taxon>
        <taxon>Dikarya</taxon>
        <taxon>Ascomycota</taxon>
        <taxon>Pezizomycotina</taxon>
        <taxon>Dothideomycetes</taxon>
        <taxon>Dothideomycetidae</taxon>
        <taxon>Mycosphaerellales</taxon>
        <taxon>Mycosphaerellaceae</taxon>
        <taxon>Zymoseptoria</taxon>
    </lineage>
</organism>
<dbReference type="Pfam" id="PF05742">
    <property type="entry name" value="TANGO2"/>
    <property type="match status" value="1"/>
</dbReference>
<dbReference type="Proteomes" id="UP000215453">
    <property type="component" value="Chromosome 2"/>
</dbReference>
<accession>A0A1Y6LAS8</accession>